<dbReference type="PROSITE" id="PS50012">
    <property type="entry name" value="RCC1_3"/>
    <property type="match status" value="6"/>
</dbReference>
<evidence type="ECO:0000256" key="6">
    <source>
        <dbReference type="PROSITE-ProRule" id="PRU00235"/>
    </source>
</evidence>
<reference evidence="10 11" key="1">
    <citation type="submission" date="2025-04" db="UniProtKB">
        <authorList>
            <consortium name="RefSeq"/>
        </authorList>
    </citation>
    <scope>IDENTIFICATION</scope>
</reference>
<dbReference type="InterPro" id="IPR051210">
    <property type="entry name" value="Ub_ligase/GEF_domain"/>
</dbReference>
<dbReference type="Proteomes" id="UP000515124">
    <property type="component" value="Unplaced"/>
</dbReference>
<dbReference type="InterPro" id="IPR001849">
    <property type="entry name" value="PH_domain"/>
</dbReference>
<dbReference type="InterPro" id="IPR013591">
    <property type="entry name" value="Brevis_radix_dom"/>
</dbReference>
<feature type="repeat" description="RCC1" evidence="6">
    <location>
        <begin position="543"/>
        <end position="594"/>
    </location>
</feature>
<feature type="repeat" description="RCC1" evidence="6">
    <location>
        <begin position="428"/>
        <end position="479"/>
    </location>
</feature>
<evidence type="ECO:0000313" key="9">
    <source>
        <dbReference type="Proteomes" id="UP000515124"/>
    </source>
</evidence>
<name>A0A6P5T9N8_PRUAV</name>
<dbReference type="Gene3D" id="2.30.29.30">
    <property type="entry name" value="Pleckstrin-homology domain (PH domain)/Phosphotyrosine-binding domain (PTB)"/>
    <property type="match status" value="1"/>
</dbReference>
<dbReference type="InterPro" id="IPR000408">
    <property type="entry name" value="Reg_chr_condens"/>
</dbReference>
<evidence type="ECO:0000256" key="4">
    <source>
        <dbReference type="ARBA" id="ARBA00022833"/>
    </source>
</evidence>
<dbReference type="CDD" id="cd13365">
    <property type="entry name" value="PH_PLC_plant-like"/>
    <property type="match status" value="1"/>
</dbReference>
<dbReference type="Gene3D" id="3.30.40.10">
    <property type="entry name" value="Zinc/RING finger domain, C3HC4 (zinc finger)"/>
    <property type="match status" value="1"/>
</dbReference>
<dbReference type="RefSeq" id="XP_021823814.1">
    <property type="nucleotide sequence ID" value="XM_021968122.1"/>
</dbReference>
<dbReference type="PROSITE" id="PS50178">
    <property type="entry name" value="ZF_FYVE"/>
    <property type="match status" value="1"/>
</dbReference>
<dbReference type="InterPro" id="IPR058923">
    <property type="entry name" value="RCC1-like_dom"/>
</dbReference>
<accession>A0A6P5T9N8</accession>
<dbReference type="InterPro" id="IPR013083">
    <property type="entry name" value="Znf_RING/FYVE/PHD"/>
</dbReference>
<evidence type="ECO:0000313" key="11">
    <source>
        <dbReference type="RefSeq" id="XP_021823815.1"/>
    </source>
</evidence>
<protein>
    <submittedName>
        <fullName evidence="10">Uncharacterized protein LOC110765074 isoform X1</fullName>
    </submittedName>
    <submittedName>
        <fullName evidence="11">Uncharacterized protein LOC110765074 isoform X2</fullName>
    </submittedName>
</protein>
<keyword evidence="2" id="KW-0677">Repeat</keyword>
<evidence type="ECO:0000256" key="2">
    <source>
        <dbReference type="ARBA" id="ARBA00022737"/>
    </source>
</evidence>
<dbReference type="AlphaFoldDB" id="A0A6P5T9N8"/>
<feature type="repeat" description="RCC1" evidence="6">
    <location>
        <begin position="321"/>
        <end position="372"/>
    </location>
</feature>
<feature type="domain" description="BRX" evidence="8">
    <location>
        <begin position="1005"/>
        <end position="1069"/>
    </location>
</feature>
<feature type="domain" description="FYVE-type" evidence="7">
    <location>
        <begin position="651"/>
        <end position="713"/>
    </location>
</feature>
<keyword evidence="9" id="KW-1185">Reference proteome</keyword>
<dbReference type="SUPFAM" id="SSF50985">
    <property type="entry name" value="RCC1/BLIP-II"/>
    <property type="match status" value="1"/>
</dbReference>
<organism evidence="9 11">
    <name type="scientific">Prunus avium</name>
    <name type="common">Cherry</name>
    <name type="synonym">Cerasus avium</name>
    <dbReference type="NCBI Taxonomy" id="42229"/>
    <lineage>
        <taxon>Eukaryota</taxon>
        <taxon>Viridiplantae</taxon>
        <taxon>Streptophyta</taxon>
        <taxon>Embryophyta</taxon>
        <taxon>Tracheophyta</taxon>
        <taxon>Spermatophyta</taxon>
        <taxon>Magnoliopsida</taxon>
        <taxon>eudicotyledons</taxon>
        <taxon>Gunneridae</taxon>
        <taxon>Pentapetalae</taxon>
        <taxon>rosids</taxon>
        <taxon>fabids</taxon>
        <taxon>Rosales</taxon>
        <taxon>Rosaceae</taxon>
        <taxon>Amygdaloideae</taxon>
        <taxon>Amygdaleae</taxon>
        <taxon>Prunus</taxon>
    </lineage>
</organism>
<dbReference type="Gene3D" id="2.130.10.30">
    <property type="entry name" value="Regulator of chromosome condensation 1/beta-lactamase-inhibitor protein II"/>
    <property type="match status" value="2"/>
</dbReference>
<dbReference type="Pfam" id="PF01363">
    <property type="entry name" value="FYVE"/>
    <property type="match status" value="1"/>
</dbReference>
<dbReference type="PRINTS" id="PR00633">
    <property type="entry name" value="RCCNDNSATION"/>
</dbReference>
<evidence type="ECO:0000256" key="3">
    <source>
        <dbReference type="ARBA" id="ARBA00022771"/>
    </source>
</evidence>
<dbReference type="Pfam" id="PF25390">
    <property type="entry name" value="WD40_RLD"/>
    <property type="match status" value="1"/>
</dbReference>
<dbReference type="PROSITE" id="PS00626">
    <property type="entry name" value="RCC1_2"/>
    <property type="match status" value="1"/>
</dbReference>
<keyword evidence="4" id="KW-0862">Zinc</keyword>
<evidence type="ECO:0000259" key="7">
    <source>
        <dbReference type="PROSITE" id="PS50178"/>
    </source>
</evidence>
<feature type="repeat" description="RCC1" evidence="6">
    <location>
        <begin position="595"/>
        <end position="646"/>
    </location>
</feature>
<feature type="repeat" description="RCC1" evidence="6">
    <location>
        <begin position="491"/>
        <end position="542"/>
    </location>
</feature>
<evidence type="ECO:0000259" key="8">
    <source>
        <dbReference type="PROSITE" id="PS51514"/>
    </source>
</evidence>
<keyword evidence="1" id="KW-0479">Metal-binding</keyword>
<dbReference type="RefSeq" id="XP_021823815.1">
    <property type="nucleotide sequence ID" value="XM_021968123.1"/>
</dbReference>
<dbReference type="GeneID" id="110765074"/>
<dbReference type="PROSITE" id="PS51514">
    <property type="entry name" value="BRX"/>
    <property type="match status" value="1"/>
</dbReference>
<gene>
    <name evidence="10 11" type="primary">LOC110765074</name>
</gene>
<evidence type="ECO:0000256" key="5">
    <source>
        <dbReference type="PROSITE-ProRule" id="PRU00091"/>
    </source>
</evidence>
<dbReference type="InterPro" id="IPR009091">
    <property type="entry name" value="RCC1/BLIP-II"/>
</dbReference>
<feature type="repeat" description="RCC1" evidence="6">
    <location>
        <begin position="373"/>
        <end position="427"/>
    </location>
</feature>
<dbReference type="InterPro" id="IPR017455">
    <property type="entry name" value="Znf_FYVE-rel"/>
</dbReference>
<dbReference type="Pfam" id="PF16457">
    <property type="entry name" value="PH_12"/>
    <property type="match status" value="1"/>
</dbReference>
<evidence type="ECO:0000256" key="1">
    <source>
        <dbReference type="ARBA" id="ARBA00022723"/>
    </source>
</evidence>
<proteinExistence type="predicted"/>
<dbReference type="InterPro" id="IPR011993">
    <property type="entry name" value="PH-like_dom_sf"/>
</dbReference>
<evidence type="ECO:0000313" key="10">
    <source>
        <dbReference type="RefSeq" id="XP_021823814.1"/>
    </source>
</evidence>
<dbReference type="PANTHER" id="PTHR22870:SF350">
    <property type="entry name" value="F12P19.9 PROTEIN"/>
    <property type="match status" value="1"/>
</dbReference>
<dbReference type="SUPFAM" id="SSF50729">
    <property type="entry name" value="PH domain-like"/>
    <property type="match status" value="1"/>
</dbReference>
<dbReference type="InterPro" id="IPR011011">
    <property type="entry name" value="Znf_FYVE_PHD"/>
</dbReference>
<dbReference type="SMART" id="SM00064">
    <property type="entry name" value="FYVE"/>
    <property type="match status" value="1"/>
</dbReference>
<dbReference type="Pfam" id="PF08381">
    <property type="entry name" value="BRX"/>
    <property type="match status" value="1"/>
</dbReference>
<dbReference type="GO" id="GO:0008270">
    <property type="term" value="F:zinc ion binding"/>
    <property type="evidence" value="ECO:0007669"/>
    <property type="project" value="UniProtKB-KW"/>
</dbReference>
<dbReference type="KEGG" id="pavi:110765074"/>
<dbReference type="PANTHER" id="PTHR22870">
    <property type="entry name" value="REGULATOR OF CHROMOSOME CONDENSATION"/>
    <property type="match status" value="1"/>
</dbReference>
<dbReference type="InterPro" id="IPR000306">
    <property type="entry name" value="Znf_FYVE"/>
</dbReference>
<sequence length="1103" mass="122321">MGDHSLSTAAFDRAVQQAIVSMKKGAYLLKYGQRRKPKFCPFRLSTDEKFLIWYSGKEERQLKLSSVTKIIPGQRSVSFRRQLEPERECQSFSLVYAHGERSLDLICKDEAQCEYWILGLRALISRCRHPRPLSSLGSFRQVQSCLNSPAGPLRRKQNLGVMDDATEFSQVRSVCASPTLSLSERCFSDGLSYSSDSFYSSERVLSSMQNVTDISVPNSPHIESDHLKRRRIYSDAGYEPHRFVSYAFGTSRIEKDNILKDVMIWGESIGGNLDSAVSRIIKNSGLHVDAVLPKLLESTMMLDVHNISLGGKHAAIVTKQGEVFCWGQADGGRLGNKINMDVSYPKLVDSLNGIQVKSVSCGEYQTCALTHSGKLYTWGDTSCGDSLAGKEKTRSQWLPQKLSGSLNSINISNVTCGEWHTAIVSTSGQLFTYGDGTFGVLGHGNLDSVSQPKEVESLKGLWVKSVSCGSWHTAAVVEIMVDRLGLNSIGGKLFTWGDADKGRLGHVDNERKLLPTFVARLVDHDFVQVCCGRMLTVGLTNKGTVYTMGSAAHGQLGNPQAKDKSITVVEGKLKEEFIREIASGSYHVAALTARGSVYTWGKGANGQLGLGDVDDRNTPTFVEALRDRQVESIVCGSDSTAAVCLHKSISVNDQSTCYGCNLPFGFIRKKHNCYNCGLLFCHACSSKKAMDASLAPKKGKAFRVCDPCFNNLQKLTHSCRSFKQENHSTKQLSTEEKAVPDRKEEKAGATPKYGHLLSIKQACNKENKSGMRNTMKNHGGDQQHLEPVSSFSSEVPRWGQVPCPDLFKPYCRENSTALDSLSKNNSSSVLSVHSDSALFSSTNAEKCISMSDEMLIEEIQRLRTEAISLQRKCQIGSHKIHECQQKIEETWSLAREEAATCKAAHEIIKALALRLNTMSEKVSAGRETNDVVAKIVPQLTPLNTNTSSRHLLPQVDSIPDTPIGFSDTPKSLYKRDTCLKKGRPEEDLHPAKTESQQRETKAVKLEWVEQYEPGVYITLVVLPSGQKGLKRVRFSCYLGLCFAAEKSSLTKMQKDGGRQIKVWYTRSMTLKRDMRTQKKFNLKGWFLVALYIWTCIAQQPADR</sequence>
<dbReference type="SUPFAM" id="SSF57903">
    <property type="entry name" value="FYVE/PHD zinc finger"/>
    <property type="match status" value="1"/>
</dbReference>
<keyword evidence="3 5" id="KW-0863">Zinc-finger</keyword>